<accession>A0ABD0M2G8</accession>
<proteinExistence type="predicted"/>
<sequence>PARSPVPLGLAWFSLAGIAEREKAGGDGESAATGWHCRQRGPSQAKISHLPVPAIAVCNKSCSRVHLRISVGVSSRLLLAGELLCFEPEPRGNCVCLKPFQTPSLPSCLLPCTPLPEAPGFFILDRSRLSSAVIIKGQKSLRVPERGASECSVPQVQKHRSFDASATKLKTLTKSKRPL</sequence>
<dbReference type="EMBL" id="JACVVK020000008">
    <property type="protein sequence ID" value="KAK7505930.1"/>
    <property type="molecule type" value="Genomic_DNA"/>
</dbReference>
<comment type="caution">
    <text evidence="1">The sequence shown here is derived from an EMBL/GenBank/DDBJ whole genome shotgun (WGS) entry which is preliminary data.</text>
</comment>
<name>A0ABD0M2G8_9CAEN</name>
<keyword evidence="2" id="KW-1185">Reference proteome</keyword>
<evidence type="ECO:0000313" key="2">
    <source>
        <dbReference type="Proteomes" id="UP001519460"/>
    </source>
</evidence>
<evidence type="ECO:0000313" key="1">
    <source>
        <dbReference type="EMBL" id="KAK7505930.1"/>
    </source>
</evidence>
<reference evidence="1 2" key="1">
    <citation type="journal article" date="2023" name="Sci. Data">
        <title>Genome assembly of the Korean intertidal mud-creeper Batillaria attramentaria.</title>
        <authorList>
            <person name="Patra A.K."/>
            <person name="Ho P.T."/>
            <person name="Jun S."/>
            <person name="Lee S.J."/>
            <person name="Kim Y."/>
            <person name="Won Y.J."/>
        </authorList>
    </citation>
    <scope>NUCLEOTIDE SEQUENCE [LARGE SCALE GENOMIC DNA]</scope>
    <source>
        <strain evidence="1">Wonlab-2016</strain>
    </source>
</reference>
<feature type="non-terminal residue" evidence="1">
    <location>
        <position position="1"/>
    </location>
</feature>
<protein>
    <submittedName>
        <fullName evidence="1">Uncharacterized protein</fullName>
    </submittedName>
</protein>
<organism evidence="1 2">
    <name type="scientific">Batillaria attramentaria</name>
    <dbReference type="NCBI Taxonomy" id="370345"/>
    <lineage>
        <taxon>Eukaryota</taxon>
        <taxon>Metazoa</taxon>
        <taxon>Spiralia</taxon>
        <taxon>Lophotrochozoa</taxon>
        <taxon>Mollusca</taxon>
        <taxon>Gastropoda</taxon>
        <taxon>Caenogastropoda</taxon>
        <taxon>Sorbeoconcha</taxon>
        <taxon>Cerithioidea</taxon>
        <taxon>Batillariidae</taxon>
        <taxon>Batillaria</taxon>
    </lineage>
</organism>
<gene>
    <name evidence="1" type="ORF">BaRGS_00002652</name>
</gene>
<dbReference type="AlphaFoldDB" id="A0ABD0M2G8"/>
<dbReference type="Proteomes" id="UP001519460">
    <property type="component" value="Unassembled WGS sequence"/>
</dbReference>